<organism evidence="10">
    <name type="scientific">Sipha flava</name>
    <name type="common">yellow sugarcane aphid</name>
    <dbReference type="NCBI Taxonomy" id="143950"/>
    <lineage>
        <taxon>Eukaryota</taxon>
        <taxon>Metazoa</taxon>
        <taxon>Ecdysozoa</taxon>
        <taxon>Arthropoda</taxon>
        <taxon>Hexapoda</taxon>
        <taxon>Insecta</taxon>
        <taxon>Pterygota</taxon>
        <taxon>Neoptera</taxon>
        <taxon>Paraneoptera</taxon>
        <taxon>Hemiptera</taxon>
        <taxon>Sternorrhyncha</taxon>
        <taxon>Aphidomorpha</taxon>
        <taxon>Aphidoidea</taxon>
        <taxon>Aphididae</taxon>
        <taxon>Sipha</taxon>
    </lineage>
</organism>
<dbReference type="Gene3D" id="3.40.50.410">
    <property type="entry name" value="von Willebrand factor, type A domain"/>
    <property type="match status" value="1"/>
</dbReference>
<evidence type="ECO:0000256" key="1">
    <source>
        <dbReference type="ARBA" id="ARBA00004173"/>
    </source>
</evidence>
<dbReference type="GO" id="GO:0005739">
    <property type="term" value="C:mitochondrion"/>
    <property type="evidence" value="ECO:0007669"/>
    <property type="project" value="UniProtKB-SubCell"/>
</dbReference>
<dbReference type="Proteomes" id="UP000694846">
    <property type="component" value="Unplaced"/>
</dbReference>
<evidence type="ECO:0000256" key="2">
    <source>
        <dbReference type="ARBA" id="ARBA00022741"/>
    </source>
</evidence>
<keyword evidence="2" id="KW-0547">Nucleotide-binding</keyword>
<dbReference type="SMART" id="SM00327">
    <property type="entry name" value="VWA"/>
    <property type="match status" value="1"/>
</dbReference>
<dbReference type="FunFam" id="3.40.50.300:FF:000663">
    <property type="entry name" value="von Willebrand factor A domain containing 8"/>
    <property type="match status" value="1"/>
</dbReference>
<dbReference type="GO" id="GO:0016887">
    <property type="term" value="F:ATP hydrolysis activity"/>
    <property type="evidence" value="ECO:0007669"/>
    <property type="project" value="InterPro"/>
</dbReference>
<evidence type="ECO:0000313" key="11">
    <source>
        <dbReference type="Proteomes" id="UP000694846"/>
    </source>
</evidence>
<feature type="domain" description="VWFA" evidence="9">
    <location>
        <begin position="1194"/>
        <end position="1378"/>
    </location>
</feature>
<accession>A0A2S2QA41</accession>
<dbReference type="CTD" id="53434"/>
<dbReference type="FunFam" id="3.40.50.300:FF:000587">
    <property type="entry name" value="von Willebrand factor A domain containing 8"/>
    <property type="match status" value="1"/>
</dbReference>
<keyword evidence="11" id="KW-1185">Reference proteome</keyword>
<sequence length="1387" mass="155978">MSMILASVWKYRISHRNCIAHIKHIQIQAMSSDRKRIGQENQSNNNESVLKITIGDVKKLTKASKTPELVPINYLNMNCNQEAMSHLRWMLQKDILGQDIFLIGKPGPLRRRLALAYLELTNKSVEFVSLSQDTTEADLKQRREIIGGTAKYINQSAVKAAIEGRVLILDGIEKAERNVLPILNNLLENREIHLEDGRFLVAPKTYDKLLQEHGLEHMMKWNLVRVSEDFFVIALGLPVPTFNGIPLDPPLRSRFQARHIIIPSYTNMLNDLTAEYPTAPKDKLEKVLSCAYALASPESNKLGLHNFPIENIPIIAKLIFNNPSVSPSSLLKRLYPYESFMNLDGKRSVNSILSSFCPEDNDEAVSHISSVERSNDNSAEVVLDNSKCFTVPSGQAFIGIIFSNFIDTNYQNSILSDIALSHSAADMCIIGPRGCGKTAIINRFATTFNYDVETISLYQDLTARDLIQQRTTLPNGDTVWKFSPLVVAAIEGKLAVLDGLHRLHSSTLSILHRLIQDRDLQLHDGTRLLRSDRYDKLAKKLGIDVMKKSNIIRVHPAFRIIALAEPPGGTIPQWITPEVLNMFMFHEIRPLSAVEELKIVQNLYPNSVKPMKKLVAVTKKLRESNDIYLNSLAPSLSTRQLLRITKRLDKYPDSDFYNIINKACLSQFLPQLTKQMLEKTLYSCSIQPMSTNLNDSSIKCVYDDDSLTIGDTTVLRYKTNASSKVPNILFYDLPQHLKQLELMLQDFVLGEHLLLVGNQGVGKNKLVDRFLQLLNRPREYIQLHRDTTVQSLTSQQTVIDGVLQIEDSPLVKAVKAGYVLVVDEADKAPAHVTCVLKNLVETGNMRLADGRKIVSNTDFPKDDSVIILHPDFRMIVLANRPGFPFLGNNLFSTLGDVFSCHVVENPSRESETQLLKSYGPDVSLEVIDQVISAFGDLRQLFDKNLVSYPYSTREAVNIIKHLQSYPQDTLLDAIKNVFDFDCYSKEAQEIITNVLNKHKLPINLSPWAGPTPKKNLQITVEKESGLDVSSPKHGKVDEKNEPHVGGNTWAGGTGGRDTAGLGGKGGPYRLDAKHKVFQVSDAEKDAVPDHVKEAARQMGQKAYKERLKEIEMSEYDDKVYNEYSVPVQNQVQALRVILNSLQAKSKERQWVKHQTSGELDDSKLIEGVIGERSIYRKRSNVDPQIGAPQLKPKRLRFIVDVSGSMYRFNSYDGRLDRELEAVVMVMEALSGFEDKISYDIIGHSGETECLKFVDKSNPPTDNKRRLDVIKKMHAHTQFCMAGDNTLQSVVYAQKTLEAERADFDEAIIILLSDANLSRYNIRPDRLSAALNLSEDVQSFAIFIGSLGDQADMLTRSLPAGKSFVCMDLKHIPQIIQQIFMSSIMSVF</sequence>
<comment type="function">
    <text evidence="6">Exhibits ATPase activity in vitro.</text>
</comment>
<evidence type="ECO:0000256" key="7">
    <source>
        <dbReference type="ARBA" id="ARBA00070377"/>
    </source>
</evidence>
<evidence type="ECO:0000256" key="3">
    <source>
        <dbReference type="ARBA" id="ARBA00022840"/>
    </source>
</evidence>
<reference evidence="10" key="1">
    <citation type="submission" date="2018-04" db="EMBL/GenBank/DDBJ databases">
        <title>Transcriptome assembly of Sipha flava.</title>
        <authorList>
            <person name="Scully E.D."/>
            <person name="Geib S.M."/>
            <person name="Palmer N.A."/>
            <person name="Koch K."/>
            <person name="Bradshaw J."/>
            <person name="Heng-Moss T."/>
            <person name="Sarath G."/>
        </authorList>
    </citation>
    <scope>NUCLEOTIDE SEQUENCE</scope>
</reference>
<proteinExistence type="predicted"/>
<dbReference type="Gene3D" id="3.40.50.300">
    <property type="entry name" value="P-loop containing nucleotide triphosphate hydrolases"/>
    <property type="match status" value="3"/>
</dbReference>
<dbReference type="GeneID" id="112681911"/>
<evidence type="ECO:0000313" key="10">
    <source>
        <dbReference type="EMBL" id="MBY74595.1"/>
    </source>
</evidence>
<evidence type="ECO:0000313" key="12">
    <source>
        <dbReference type="RefSeq" id="XP_025408056.1"/>
    </source>
</evidence>
<keyword evidence="3" id="KW-0067">ATP-binding</keyword>
<dbReference type="InterPro" id="IPR027417">
    <property type="entry name" value="P-loop_NTPase"/>
</dbReference>
<dbReference type="SUPFAM" id="SSF53300">
    <property type="entry name" value="vWA-like"/>
    <property type="match status" value="1"/>
</dbReference>
<dbReference type="InterPro" id="IPR011704">
    <property type="entry name" value="ATPase_dyneun-rel_AAA"/>
</dbReference>
<evidence type="ECO:0000256" key="5">
    <source>
        <dbReference type="ARBA" id="ARBA00023128"/>
    </source>
</evidence>
<keyword evidence="4" id="KW-0809">Transit peptide</keyword>
<dbReference type="GO" id="GO:0005524">
    <property type="term" value="F:ATP binding"/>
    <property type="evidence" value="ECO:0007669"/>
    <property type="project" value="UniProtKB-KW"/>
</dbReference>
<evidence type="ECO:0000256" key="6">
    <source>
        <dbReference type="ARBA" id="ARBA00055988"/>
    </source>
</evidence>
<keyword evidence="5" id="KW-0496">Mitochondrion</keyword>
<dbReference type="RefSeq" id="XP_025408056.1">
    <property type="nucleotide sequence ID" value="XM_025552271.1"/>
</dbReference>
<evidence type="ECO:0000256" key="8">
    <source>
        <dbReference type="SAM" id="MobiDB-lite"/>
    </source>
</evidence>
<dbReference type="PANTHER" id="PTHR21610:SF9">
    <property type="entry name" value="VON WILLEBRAND FACTOR A DOMAIN-CONTAINING PROTEIN 8"/>
    <property type="match status" value="1"/>
</dbReference>
<dbReference type="InterPro" id="IPR039891">
    <property type="entry name" value="VWA8"/>
</dbReference>
<protein>
    <recommendedName>
        <fullName evidence="7">von Willebrand factor A domain-containing protein 8</fullName>
    </recommendedName>
</protein>
<dbReference type="SMART" id="SM00382">
    <property type="entry name" value="AAA"/>
    <property type="match status" value="2"/>
</dbReference>
<name>A0A2S2QA41_9HEMI</name>
<dbReference type="PANTHER" id="PTHR21610">
    <property type="entry name" value="VON WILLEBRAND FACTOR A DOMAIN-CONTAINING PROTEIN 8"/>
    <property type="match status" value="1"/>
</dbReference>
<dbReference type="InterPro" id="IPR003593">
    <property type="entry name" value="AAA+_ATPase"/>
</dbReference>
<comment type="subcellular location">
    <subcellularLocation>
        <location evidence="1">Mitochondrion</location>
    </subcellularLocation>
</comment>
<dbReference type="InterPro" id="IPR002035">
    <property type="entry name" value="VWF_A"/>
</dbReference>
<dbReference type="SUPFAM" id="SSF52540">
    <property type="entry name" value="P-loop containing nucleoside triphosphate hydrolases"/>
    <property type="match status" value="3"/>
</dbReference>
<dbReference type="Pfam" id="PF07728">
    <property type="entry name" value="AAA_5"/>
    <property type="match status" value="3"/>
</dbReference>
<dbReference type="EMBL" id="GGMS01005392">
    <property type="protein sequence ID" value="MBY74595.1"/>
    <property type="molecule type" value="Transcribed_RNA"/>
</dbReference>
<gene>
    <name evidence="12" type="primary">LOC112681911</name>
    <name evidence="10" type="ORF">g.145121</name>
</gene>
<evidence type="ECO:0000259" key="9">
    <source>
        <dbReference type="PROSITE" id="PS50234"/>
    </source>
</evidence>
<dbReference type="OrthoDB" id="5186at2759"/>
<evidence type="ECO:0000256" key="4">
    <source>
        <dbReference type="ARBA" id="ARBA00022946"/>
    </source>
</evidence>
<dbReference type="GO" id="GO:0032991">
    <property type="term" value="C:protein-containing complex"/>
    <property type="evidence" value="ECO:0007669"/>
    <property type="project" value="UniProtKB-ARBA"/>
</dbReference>
<dbReference type="InterPro" id="IPR036465">
    <property type="entry name" value="vWFA_dom_sf"/>
</dbReference>
<dbReference type="PROSITE" id="PS50234">
    <property type="entry name" value="VWFA"/>
    <property type="match status" value="1"/>
</dbReference>
<feature type="region of interest" description="Disordered" evidence="8">
    <location>
        <begin position="1023"/>
        <end position="1056"/>
    </location>
</feature>
<reference evidence="12" key="2">
    <citation type="submission" date="2025-04" db="UniProtKB">
        <authorList>
            <consortium name="RefSeq"/>
        </authorList>
    </citation>
    <scope>IDENTIFICATION</scope>
    <source>
        <tissue evidence="12">Whole body</tissue>
    </source>
</reference>